<dbReference type="GO" id="GO:0003677">
    <property type="term" value="F:DNA binding"/>
    <property type="evidence" value="ECO:0007669"/>
    <property type="project" value="InterPro"/>
</dbReference>
<dbReference type="Proteomes" id="UP000051790">
    <property type="component" value="Unassembled WGS sequence"/>
</dbReference>
<organism evidence="3 4">
    <name type="scientific">Lacticaseibacillus manihotivorans DSM 13343 = JCM 12514</name>
    <dbReference type="NCBI Taxonomy" id="1423769"/>
    <lineage>
        <taxon>Bacteria</taxon>
        <taxon>Bacillati</taxon>
        <taxon>Bacillota</taxon>
        <taxon>Bacilli</taxon>
        <taxon>Lactobacillales</taxon>
        <taxon>Lactobacillaceae</taxon>
        <taxon>Lacticaseibacillus</taxon>
    </lineage>
</organism>
<dbReference type="GO" id="GO:0006355">
    <property type="term" value="P:regulation of DNA-templated transcription"/>
    <property type="evidence" value="ECO:0007669"/>
    <property type="project" value="InterPro"/>
</dbReference>
<evidence type="ECO:0000256" key="1">
    <source>
        <dbReference type="ARBA" id="ARBA00023015"/>
    </source>
</evidence>
<accession>A0A0R1QN32</accession>
<dbReference type="SUPFAM" id="SSF46894">
    <property type="entry name" value="C-terminal effector domain of the bipartite response regulators"/>
    <property type="match status" value="1"/>
</dbReference>
<evidence type="ECO:0000313" key="4">
    <source>
        <dbReference type="Proteomes" id="UP000051790"/>
    </source>
</evidence>
<protein>
    <recommendedName>
        <fullName evidence="5">RNA polymerase sigma factor 70 region 4 type 2 domain-containing protein</fullName>
    </recommendedName>
</protein>
<keyword evidence="2" id="KW-0804">Transcription</keyword>
<gene>
    <name evidence="3" type="ORF">FD01_GL001950</name>
</gene>
<sequence length="76" mass="8672">MHGKYHFLAQATPEEHEAAEQLIKELSVFDQQVMELFRDGLGQTEIAEALGMRVRDVAAVSTRVKAIYRQVRSVRD</sequence>
<proteinExistence type="predicted"/>
<evidence type="ECO:0000256" key="2">
    <source>
        <dbReference type="ARBA" id="ARBA00023163"/>
    </source>
</evidence>
<dbReference type="RefSeq" id="WP_056964539.1">
    <property type="nucleotide sequence ID" value="NZ_AZEU01000232.1"/>
</dbReference>
<keyword evidence="1" id="KW-0805">Transcription regulation</keyword>
<name>A0A0R1QN32_9LACO</name>
<dbReference type="PATRIC" id="fig|1423769.4.peg.2099"/>
<evidence type="ECO:0008006" key="5">
    <source>
        <dbReference type="Google" id="ProtNLM"/>
    </source>
</evidence>
<dbReference type="InterPro" id="IPR016032">
    <property type="entry name" value="Sig_transdc_resp-reg_C-effctor"/>
</dbReference>
<reference evidence="3 4" key="1">
    <citation type="journal article" date="2015" name="Genome Announc.">
        <title>Expanding the biotechnology potential of lactobacilli through comparative genomics of 213 strains and associated genera.</title>
        <authorList>
            <person name="Sun Z."/>
            <person name="Harris H.M."/>
            <person name="McCann A."/>
            <person name="Guo C."/>
            <person name="Argimon S."/>
            <person name="Zhang W."/>
            <person name="Yang X."/>
            <person name="Jeffery I.B."/>
            <person name="Cooney J.C."/>
            <person name="Kagawa T.F."/>
            <person name="Liu W."/>
            <person name="Song Y."/>
            <person name="Salvetti E."/>
            <person name="Wrobel A."/>
            <person name="Rasinkangas P."/>
            <person name="Parkhill J."/>
            <person name="Rea M.C."/>
            <person name="O'Sullivan O."/>
            <person name="Ritari J."/>
            <person name="Douillard F.P."/>
            <person name="Paul Ross R."/>
            <person name="Yang R."/>
            <person name="Briner A.E."/>
            <person name="Felis G.E."/>
            <person name="de Vos W.M."/>
            <person name="Barrangou R."/>
            <person name="Klaenhammer T.R."/>
            <person name="Caufield P.W."/>
            <person name="Cui Y."/>
            <person name="Zhang H."/>
            <person name="O'Toole P.W."/>
        </authorList>
    </citation>
    <scope>NUCLEOTIDE SEQUENCE [LARGE SCALE GENOMIC DNA]</scope>
    <source>
        <strain evidence="3 4">DSM 13343</strain>
    </source>
</reference>
<dbReference type="InterPro" id="IPR036388">
    <property type="entry name" value="WH-like_DNA-bd_sf"/>
</dbReference>
<dbReference type="AlphaFoldDB" id="A0A0R1QN32"/>
<dbReference type="Gene3D" id="1.10.10.10">
    <property type="entry name" value="Winged helix-like DNA-binding domain superfamily/Winged helix DNA-binding domain"/>
    <property type="match status" value="1"/>
</dbReference>
<keyword evidence="4" id="KW-1185">Reference proteome</keyword>
<comment type="caution">
    <text evidence="3">The sequence shown here is derived from an EMBL/GenBank/DDBJ whole genome shotgun (WGS) entry which is preliminary data.</text>
</comment>
<dbReference type="OrthoDB" id="10010880at2"/>
<dbReference type="EMBL" id="AZEU01000232">
    <property type="protein sequence ID" value="KRL42200.1"/>
    <property type="molecule type" value="Genomic_DNA"/>
</dbReference>
<evidence type="ECO:0000313" key="3">
    <source>
        <dbReference type="EMBL" id="KRL42200.1"/>
    </source>
</evidence>